<protein>
    <submittedName>
        <fullName evidence="2">Uncharacterized protein</fullName>
    </submittedName>
</protein>
<accession>A0A146K1I1</accession>
<keyword evidence="1" id="KW-0175">Coiled coil</keyword>
<sequence>IVHTEPTMRSQIVLTQLPLLSSRSKSLKPKSSLAQKLSSTFETYFPPQKKKIVKEEEKQYDVPIYVQSESEKKHAQKILNMIRSETNQLENAKLIKKSVDDIFVSPSISTTLLQSFSTKSHKIPENSIKFWQNRVDPNVAFKLRKEQIKQVEANYNLQLETRKHFNTQFQLERSQQSQKLIKDQQMYETARFNLFDQQKNEQNFDKKKLLQKRIDQLKENQTQLLEGYFEDQMEKRIEKYQKQNQCNQQQLVKIQQLISQIQSEYKFFKDQQLNVQNCQYQTKVQTYFELIKQMKMNIYKTDLRNMNDYNHEHLDQYLQMNNDEVEQNISAVQQIIQHQQTFNNPYINDLRYIQTLERNFAHITKKCQDCQQLEELVNLFDEFRESIIFKIIDLDCVKQTMENMIQKIIDKSIENYNFVFGMIQELQQQNKPKEEAQAEDLKILLMEEQNIQEKAVQIVKVEELFQFYNNLQFRSIDAKIDKILSNNKYDLLNQQFAVHQQNNFVEEQVIDELYNEYIDGQNNAKQEELDQLNLEDLENTGYVNLTQDVNFSQSNNFSLEEQIGNENSQEPGSDTNEVHPDLENEFSALNLQAPSQEAYFYQQQVLIQRLNLKLLTEKQFNQKMANLRAALYQQIGSYCANFIQQNNCQPSLLEKVQFYFQELIQQKMLQKRSNYVFKLQTMDSLINQMIVQQQIDFRVINSHDAKNLPIYIESFTQESLCVVSALEKLYQHQTQLKNPFKEILASIQFEKQLQKLVLEVETVEGFSQFVKFVDTLRSKVSLQLLDLEQLKLTLESVIQQILDDSVDFYNKVIKVINDFGGDIEEQQVNMVMDILKNEEEIQREVVQMTDCQSIFILLDQRRKQDREYEIQLALGEKG</sequence>
<reference evidence="2" key="1">
    <citation type="submission" date="2015-07" db="EMBL/GenBank/DDBJ databases">
        <title>Adaptation to a free-living lifestyle via gene acquisitions in the diplomonad Trepomonas sp. PC1.</title>
        <authorList>
            <person name="Xu F."/>
            <person name="Jerlstrom-Hultqvist J."/>
            <person name="Kolisko M."/>
            <person name="Simpson A.G.B."/>
            <person name="Roger A.J."/>
            <person name="Svard S.G."/>
            <person name="Andersson J.O."/>
        </authorList>
    </citation>
    <scope>NUCLEOTIDE SEQUENCE</scope>
    <source>
        <strain evidence="2">PC1</strain>
    </source>
</reference>
<feature type="non-terminal residue" evidence="2">
    <location>
        <position position="878"/>
    </location>
</feature>
<organism evidence="2">
    <name type="scientific">Trepomonas sp. PC1</name>
    <dbReference type="NCBI Taxonomy" id="1076344"/>
    <lineage>
        <taxon>Eukaryota</taxon>
        <taxon>Metamonada</taxon>
        <taxon>Diplomonadida</taxon>
        <taxon>Hexamitidae</taxon>
        <taxon>Hexamitinae</taxon>
        <taxon>Trepomonas</taxon>
    </lineage>
</organism>
<gene>
    <name evidence="2" type="ORF">TPC1_30177</name>
</gene>
<evidence type="ECO:0000313" key="2">
    <source>
        <dbReference type="EMBL" id="JAP90328.1"/>
    </source>
</evidence>
<dbReference type="AlphaFoldDB" id="A0A146K1I1"/>
<name>A0A146K1I1_9EUKA</name>
<feature type="non-terminal residue" evidence="2">
    <location>
        <position position="1"/>
    </location>
</feature>
<feature type="coiled-coil region" evidence="1">
    <location>
        <begin position="200"/>
        <end position="257"/>
    </location>
</feature>
<proteinExistence type="predicted"/>
<evidence type="ECO:0000256" key="1">
    <source>
        <dbReference type="SAM" id="Coils"/>
    </source>
</evidence>
<dbReference type="EMBL" id="GDID01006278">
    <property type="protein sequence ID" value="JAP90328.1"/>
    <property type="molecule type" value="Transcribed_RNA"/>
</dbReference>